<sequence>MITVPVVETSVTINNSPIKDYTHPDNHIPPTYEMTPGVKPFTVYATNLAISLIKSLENVLLPNCLYTIERREIEEEDNAVKKLMDTIKEGPLEKIEKQVTPKRLLMCGSKTLEISMKVFTKIRIGSDFFKHLIISSSVRNISLGVDD</sequence>
<reference evidence="1 2" key="1">
    <citation type="submission" date="2022-05" db="EMBL/GenBank/DDBJ databases">
        <authorList>
            <consortium name="Genoscope - CEA"/>
            <person name="William W."/>
        </authorList>
    </citation>
    <scope>NUCLEOTIDE SEQUENCE [LARGE SCALE GENOMIC DNA]</scope>
</reference>
<protein>
    <submittedName>
        <fullName evidence="1">Uncharacterized protein</fullName>
    </submittedName>
</protein>
<keyword evidence="2" id="KW-1185">Reference proteome</keyword>
<evidence type="ECO:0000313" key="2">
    <source>
        <dbReference type="Proteomes" id="UP001159427"/>
    </source>
</evidence>
<proteinExistence type="predicted"/>
<organism evidence="1 2">
    <name type="scientific">Porites evermanni</name>
    <dbReference type="NCBI Taxonomy" id="104178"/>
    <lineage>
        <taxon>Eukaryota</taxon>
        <taxon>Metazoa</taxon>
        <taxon>Cnidaria</taxon>
        <taxon>Anthozoa</taxon>
        <taxon>Hexacorallia</taxon>
        <taxon>Scleractinia</taxon>
        <taxon>Fungiina</taxon>
        <taxon>Poritidae</taxon>
        <taxon>Porites</taxon>
    </lineage>
</organism>
<gene>
    <name evidence="1" type="ORF">PEVE_00000808</name>
</gene>
<dbReference type="Proteomes" id="UP001159427">
    <property type="component" value="Unassembled WGS sequence"/>
</dbReference>
<comment type="caution">
    <text evidence="1">The sequence shown here is derived from an EMBL/GenBank/DDBJ whole genome shotgun (WGS) entry which is preliminary data.</text>
</comment>
<name>A0ABN8LTD1_9CNID</name>
<accession>A0ABN8LTD1</accession>
<dbReference type="EMBL" id="CALNXI010000104">
    <property type="protein sequence ID" value="CAH3019063.1"/>
    <property type="molecule type" value="Genomic_DNA"/>
</dbReference>
<evidence type="ECO:0000313" key="1">
    <source>
        <dbReference type="EMBL" id="CAH3019063.1"/>
    </source>
</evidence>